<dbReference type="InterPro" id="IPR007867">
    <property type="entry name" value="GMC_OxRtase_C"/>
</dbReference>
<evidence type="ECO:0000256" key="1">
    <source>
        <dbReference type="ARBA" id="ARBA00010790"/>
    </source>
</evidence>
<dbReference type="Gene3D" id="3.30.560.10">
    <property type="entry name" value="Glucose Oxidase, domain 3"/>
    <property type="match status" value="1"/>
</dbReference>
<dbReference type="InterPro" id="IPR012132">
    <property type="entry name" value="GMC_OxRdtase"/>
</dbReference>
<sequence>MLRAENFQRVDGTAQYGEDGVGYGGPVQTALIENPPPHVQACIPTLESLGLQQNLESLDGDSLGTMYQPATNRLSNHTRSYSVDYLPRAGSNLVIMPNTSVGKVQLNSNGTRAIGVTLGSGRQITISREVILSAGSLLSPKILELSGIGQKDILEKAGIEPKIDLPGVGESLQDHLRIQTTYELQPNITGLDVLRYNQTRAAIELDLWQQGQTSLYQYAGSCYGFLKWVQAAGNNTALLDLARSSADPSNAIDRMKLSFLSDPTSRAPDLQVVFGDGYIGTRGYPANTTSGYGKNYATLLAGVMHPLARGSVHISSANASAAPIIDPKYISNAFDLEAAKTAAKYLRKMGTTSPFKELWVKEYDPGFDTQTDEQWEAYVRENVSTFYHPLGTCAMLPKKDGGVVDPELKVYGVSNLRVVDASVIPVMISANIQTAVYGIAERAAELIAAEYR</sequence>
<keyword evidence="4" id="KW-1185">Reference proteome</keyword>
<dbReference type="InterPro" id="IPR036188">
    <property type="entry name" value="FAD/NAD-bd_sf"/>
</dbReference>
<comment type="similarity">
    <text evidence="1">Belongs to the GMC oxidoreductase family.</text>
</comment>
<evidence type="ECO:0000313" key="4">
    <source>
        <dbReference type="Proteomes" id="UP001521222"/>
    </source>
</evidence>
<dbReference type="PROSITE" id="PS00624">
    <property type="entry name" value="GMC_OXRED_2"/>
    <property type="match status" value="1"/>
</dbReference>
<protein>
    <recommendedName>
        <fullName evidence="2">Glucose-methanol-choline oxidoreductase N-terminal domain-containing protein</fullName>
    </recommendedName>
</protein>
<evidence type="ECO:0000259" key="2">
    <source>
        <dbReference type="PROSITE" id="PS00624"/>
    </source>
</evidence>
<dbReference type="Proteomes" id="UP001521222">
    <property type="component" value="Unassembled WGS sequence"/>
</dbReference>
<dbReference type="SUPFAM" id="SSF51905">
    <property type="entry name" value="FAD/NAD(P)-binding domain"/>
    <property type="match status" value="1"/>
</dbReference>
<dbReference type="PANTHER" id="PTHR11552">
    <property type="entry name" value="GLUCOSE-METHANOL-CHOLINE GMC OXIDOREDUCTASE"/>
    <property type="match status" value="1"/>
</dbReference>
<dbReference type="Gene3D" id="3.50.50.60">
    <property type="entry name" value="FAD/NAD(P)-binding domain"/>
    <property type="match status" value="1"/>
</dbReference>
<accession>A0ABR3RSF8</accession>
<dbReference type="SUPFAM" id="SSF54373">
    <property type="entry name" value="FAD-linked reductases, C-terminal domain"/>
    <property type="match status" value="1"/>
</dbReference>
<organism evidence="3 4">
    <name type="scientific">Nothophoma quercina</name>
    <dbReference type="NCBI Taxonomy" id="749835"/>
    <lineage>
        <taxon>Eukaryota</taxon>
        <taxon>Fungi</taxon>
        <taxon>Dikarya</taxon>
        <taxon>Ascomycota</taxon>
        <taxon>Pezizomycotina</taxon>
        <taxon>Dothideomycetes</taxon>
        <taxon>Pleosporomycetidae</taxon>
        <taxon>Pleosporales</taxon>
        <taxon>Pleosporineae</taxon>
        <taxon>Didymellaceae</taxon>
        <taxon>Nothophoma</taxon>
    </lineage>
</organism>
<name>A0ABR3RSF8_9PLEO</name>
<dbReference type="PIRSF" id="PIRSF000137">
    <property type="entry name" value="Alcohol_oxidase"/>
    <property type="match status" value="1"/>
</dbReference>
<dbReference type="PANTHER" id="PTHR11552:SF115">
    <property type="entry name" value="DEHYDROGENASE XPTC-RELATED"/>
    <property type="match status" value="1"/>
</dbReference>
<gene>
    <name evidence="3" type="ORF">SLS59_002738</name>
</gene>
<dbReference type="Pfam" id="PF05199">
    <property type="entry name" value="GMC_oxred_C"/>
    <property type="match status" value="1"/>
</dbReference>
<dbReference type="InterPro" id="IPR000172">
    <property type="entry name" value="GMC_OxRdtase_N"/>
</dbReference>
<dbReference type="Pfam" id="PF00732">
    <property type="entry name" value="GMC_oxred_N"/>
    <property type="match status" value="1"/>
</dbReference>
<evidence type="ECO:0000313" key="3">
    <source>
        <dbReference type="EMBL" id="KAL1607034.1"/>
    </source>
</evidence>
<proteinExistence type="inferred from homology"/>
<comment type="caution">
    <text evidence="3">The sequence shown here is derived from an EMBL/GenBank/DDBJ whole genome shotgun (WGS) entry which is preliminary data.</text>
</comment>
<feature type="domain" description="Glucose-methanol-choline oxidoreductase N-terminal" evidence="2">
    <location>
        <begin position="135"/>
        <end position="149"/>
    </location>
</feature>
<reference evidence="3 4" key="1">
    <citation type="submission" date="2024-02" db="EMBL/GenBank/DDBJ databases">
        <title>De novo assembly and annotation of 12 fungi associated with fruit tree decline syndrome in Ontario, Canada.</title>
        <authorList>
            <person name="Sulman M."/>
            <person name="Ellouze W."/>
            <person name="Ilyukhin E."/>
        </authorList>
    </citation>
    <scope>NUCLEOTIDE SEQUENCE [LARGE SCALE GENOMIC DNA]</scope>
    <source>
        <strain evidence="3 4">M97-236</strain>
    </source>
</reference>
<dbReference type="EMBL" id="JAKIXB020000007">
    <property type="protein sequence ID" value="KAL1607034.1"/>
    <property type="molecule type" value="Genomic_DNA"/>
</dbReference>